<reference evidence="1 2" key="1">
    <citation type="submission" date="2024-02" db="EMBL/GenBank/DDBJ databases">
        <title>Bacteria isolated from the canopy kelp, Nereocystis luetkeana.</title>
        <authorList>
            <person name="Pfister C.A."/>
            <person name="Younker I.T."/>
            <person name="Light S.H."/>
        </authorList>
    </citation>
    <scope>NUCLEOTIDE SEQUENCE [LARGE SCALE GENOMIC DNA]</scope>
    <source>
        <strain evidence="1 2">TI.1.05</strain>
    </source>
</reference>
<feature type="non-terminal residue" evidence="1">
    <location>
        <position position="75"/>
    </location>
</feature>
<feature type="non-terminal residue" evidence="1">
    <location>
        <position position="1"/>
    </location>
</feature>
<keyword evidence="2" id="KW-1185">Reference proteome</keyword>
<dbReference type="RefSeq" id="WP_341599147.1">
    <property type="nucleotide sequence ID" value="NZ_JBAKAZ010000292.1"/>
</dbReference>
<dbReference type="EMBL" id="JBAKAZ010000292">
    <property type="protein sequence ID" value="MEL0631000.1"/>
    <property type="molecule type" value="Genomic_DNA"/>
</dbReference>
<accession>A0ABU9GUI9</accession>
<organism evidence="1 2">
    <name type="scientific">Psychromonas aquatilis</name>
    <dbReference type="NCBI Taxonomy" id="2005072"/>
    <lineage>
        <taxon>Bacteria</taxon>
        <taxon>Pseudomonadati</taxon>
        <taxon>Pseudomonadota</taxon>
        <taxon>Gammaproteobacteria</taxon>
        <taxon>Alteromonadales</taxon>
        <taxon>Psychromonadaceae</taxon>
        <taxon>Psychromonas</taxon>
    </lineage>
</organism>
<sequence>FEESHPSKIILHLLAIHVFHNTIIPKSSLFQESPVQQMQFDNAELAVLTTTEGQSDKYMVLEQQDNICICMIFDE</sequence>
<evidence type="ECO:0000313" key="1">
    <source>
        <dbReference type="EMBL" id="MEL0631000.1"/>
    </source>
</evidence>
<name>A0ABU9GUI9_9GAMM</name>
<dbReference type="Proteomes" id="UP001369082">
    <property type="component" value="Unassembled WGS sequence"/>
</dbReference>
<proteinExistence type="predicted"/>
<gene>
    <name evidence="1" type="ORF">V6256_15610</name>
</gene>
<evidence type="ECO:0000313" key="2">
    <source>
        <dbReference type="Proteomes" id="UP001369082"/>
    </source>
</evidence>
<protein>
    <submittedName>
        <fullName evidence="1">Uncharacterized protein</fullName>
    </submittedName>
</protein>
<comment type="caution">
    <text evidence="1">The sequence shown here is derived from an EMBL/GenBank/DDBJ whole genome shotgun (WGS) entry which is preliminary data.</text>
</comment>